<dbReference type="InterPro" id="IPR010982">
    <property type="entry name" value="Lambda_DNA-bd_dom_sf"/>
</dbReference>
<dbReference type="RefSeq" id="WP_150436118.1">
    <property type="nucleotide sequence ID" value="NZ_VYKJ01000009.1"/>
</dbReference>
<name>A0A5J5FW63_9GAMM</name>
<dbReference type="InterPro" id="IPR013096">
    <property type="entry name" value="Cupin_2"/>
</dbReference>
<proteinExistence type="predicted"/>
<dbReference type="InterPro" id="IPR050807">
    <property type="entry name" value="TransReg_Diox_bact_type"/>
</dbReference>
<feature type="domain" description="HTH cro/C1-type" evidence="2">
    <location>
        <begin position="11"/>
        <end position="65"/>
    </location>
</feature>
<dbReference type="GO" id="GO:0003700">
    <property type="term" value="F:DNA-binding transcription factor activity"/>
    <property type="evidence" value="ECO:0007669"/>
    <property type="project" value="TreeGrafter"/>
</dbReference>
<evidence type="ECO:0000256" key="1">
    <source>
        <dbReference type="ARBA" id="ARBA00023125"/>
    </source>
</evidence>
<keyword evidence="1" id="KW-0238">DNA-binding</keyword>
<dbReference type="GO" id="GO:0005829">
    <property type="term" value="C:cytosol"/>
    <property type="evidence" value="ECO:0007669"/>
    <property type="project" value="TreeGrafter"/>
</dbReference>
<dbReference type="GO" id="GO:0003677">
    <property type="term" value="F:DNA binding"/>
    <property type="evidence" value="ECO:0007669"/>
    <property type="project" value="UniProtKB-KW"/>
</dbReference>
<dbReference type="Gene3D" id="2.60.120.10">
    <property type="entry name" value="Jelly Rolls"/>
    <property type="match status" value="1"/>
</dbReference>
<evidence type="ECO:0000259" key="2">
    <source>
        <dbReference type="PROSITE" id="PS50943"/>
    </source>
</evidence>
<protein>
    <submittedName>
        <fullName evidence="3">Helix-turn-helix domain-containing protein</fullName>
    </submittedName>
</protein>
<evidence type="ECO:0000313" key="3">
    <source>
        <dbReference type="EMBL" id="KAA8998058.1"/>
    </source>
</evidence>
<sequence length="184" mass="20910">MSIDDIIAEQINQLRREKNLSIEQLARLSGVSKAMISKIERRESSPSATLLGRLAAGLGVPVTQLLTGPVEPAQRLRQRHEQETWRDPELGYIRRQVTEREADSGLEMVEISLPGQTRISYPRWSNNVYQQRLWLIEGSLQLDYGDEHFTLSPGDCLNFDVNQPVTFSNRTDDVCRYLLVITGA</sequence>
<dbReference type="SUPFAM" id="SSF51182">
    <property type="entry name" value="RmlC-like cupins"/>
    <property type="match status" value="1"/>
</dbReference>
<keyword evidence="4" id="KW-1185">Reference proteome</keyword>
<dbReference type="Gene3D" id="1.10.260.40">
    <property type="entry name" value="lambda repressor-like DNA-binding domains"/>
    <property type="match status" value="1"/>
</dbReference>
<dbReference type="PANTHER" id="PTHR46797">
    <property type="entry name" value="HTH-TYPE TRANSCRIPTIONAL REGULATOR"/>
    <property type="match status" value="1"/>
</dbReference>
<dbReference type="Pfam" id="PF01381">
    <property type="entry name" value="HTH_3"/>
    <property type="match status" value="1"/>
</dbReference>
<dbReference type="InterPro" id="IPR011051">
    <property type="entry name" value="RmlC_Cupin_sf"/>
</dbReference>
<evidence type="ECO:0000313" key="4">
    <source>
        <dbReference type="Proteomes" id="UP000335415"/>
    </source>
</evidence>
<comment type="caution">
    <text evidence="3">The sequence shown here is derived from an EMBL/GenBank/DDBJ whole genome shotgun (WGS) entry which is preliminary data.</text>
</comment>
<reference evidence="3 4" key="1">
    <citation type="submission" date="2019-09" db="EMBL/GenBank/DDBJ databases">
        <authorList>
            <person name="Li Y."/>
        </authorList>
    </citation>
    <scope>NUCLEOTIDE SEQUENCE [LARGE SCALE GENOMIC DNA]</scope>
    <source>
        <strain evidence="3 4">L3-3HA</strain>
    </source>
</reference>
<dbReference type="CDD" id="cd02209">
    <property type="entry name" value="cupin_XRE_C"/>
    <property type="match status" value="1"/>
</dbReference>
<dbReference type="AlphaFoldDB" id="A0A5J5FW63"/>
<dbReference type="EMBL" id="VYKJ01000009">
    <property type="protein sequence ID" value="KAA8998058.1"/>
    <property type="molecule type" value="Genomic_DNA"/>
</dbReference>
<organism evidence="3 4">
    <name type="scientific">Affinibrenneria salicis</name>
    <dbReference type="NCBI Taxonomy" id="2590031"/>
    <lineage>
        <taxon>Bacteria</taxon>
        <taxon>Pseudomonadati</taxon>
        <taxon>Pseudomonadota</taxon>
        <taxon>Gammaproteobacteria</taxon>
        <taxon>Enterobacterales</taxon>
        <taxon>Pectobacteriaceae</taxon>
        <taxon>Affinibrenneria</taxon>
    </lineage>
</organism>
<dbReference type="InterPro" id="IPR014710">
    <property type="entry name" value="RmlC-like_jellyroll"/>
</dbReference>
<dbReference type="CDD" id="cd00093">
    <property type="entry name" value="HTH_XRE"/>
    <property type="match status" value="1"/>
</dbReference>
<dbReference type="PANTHER" id="PTHR46797:SF10">
    <property type="entry name" value="BLR1115 PROTEIN"/>
    <property type="match status" value="1"/>
</dbReference>
<dbReference type="SMART" id="SM00530">
    <property type="entry name" value="HTH_XRE"/>
    <property type="match status" value="1"/>
</dbReference>
<dbReference type="InterPro" id="IPR001387">
    <property type="entry name" value="Cro/C1-type_HTH"/>
</dbReference>
<dbReference type="Proteomes" id="UP000335415">
    <property type="component" value="Unassembled WGS sequence"/>
</dbReference>
<accession>A0A5J5FW63</accession>
<dbReference type="OrthoDB" id="9792093at2"/>
<dbReference type="PROSITE" id="PS50943">
    <property type="entry name" value="HTH_CROC1"/>
    <property type="match status" value="1"/>
</dbReference>
<dbReference type="SUPFAM" id="SSF47413">
    <property type="entry name" value="lambda repressor-like DNA-binding domains"/>
    <property type="match status" value="1"/>
</dbReference>
<dbReference type="Pfam" id="PF07883">
    <property type="entry name" value="Cupin_2"/>
    <property type="match status" value="1"/>
</dbReference>
<gene>
    <name evidence="3" type="ORF">FJU30_16700</name>
</gene>